<dbReference type="RefSeq" id="WP_377184590.1">
    <property type="nucleotide sequence ID" value="NZ_JBHUOG010000002.1"/>
</dbReference>
<proteinExistence type="inferred from homology"/>
<evidence type="ECO:0000256" key="1">
    <source>
        <dbReference type="ARBA" id="ARBA00006479"/>
    </source>
</evidence>
<gene>
    <name evidence="3" type="ORF">ACFS27_15610</name>
</gene>
<dbReference type="Pfam" id="PF09339">
    <property type="entry name" value="HTH_IclR"/>
    <property type="match status" value="1"/>
</dbReference>
<dbReference type="SUPFAM" id="SSF46785">
    <property type="entry name" value="Winged helix' DNA-binding domain"/>
    <property type="match status" value="1"/>
</dbReference>
<dbReference type="InterPro" id="IPR036390">
    <property type="entry name" value="WH_DNA-bd_sf"/>
</dbReference>
<dbReference type="Gene3D" id="1.10.10.10">
    <property type="entry name" value="Winged helix-like DNA-binding domain superfamily/Winged helix DNA-binding domain"/>
    <property type="match status" value="1"/>
</dbReference>
<name>A0ABW5VUM2_9MICO</name>
<evidence type="ECO:0000259" key="2">
    <source>
        <dbReference type="Pfam" id="PF09339"/>
    </source>
</evidence>
<protein>
    <submittedName>
        <fullName evidence="3">ROK family protein</fullName>
    </submittedName>
</protein>
<dbReference type="Gene3D" id="3.30.420.40">
    <property type="match status" value="2"/>
</dbReference>
<sequence length="394" mass="41318">MRQLPIDDQARGTVQLRLLNTRRVLTALRQAGGPARIAELATMTNLTRPTVTQIVSALEGRTLQRYEPAGAAGRPAARYGLAKEAFVVFGADAGAHRAVVEIASLDGTARARRERRRTPPLGADMLELLVELGRECLEELELPPTAVIAGTVASPGIVEQPTGRITLRAGLGGWDGAQVVSVLSRHFTGEITVENDANLAAQAMCAVPDMPRTFLGLQWGQRLGAGIVLDGRIYRGQLGAAGELGSLLVPDPVTGEIRHLEEVSHAGRLPLLGGTPDLSTEELIGAAADGDARSTRALRRGVDVLAAAVAPTCLALDLHTVAISGAIARSGPALTTAFRESLAERGAVGIDCRLSPFHEDTVLRGAVGHAIDAGWERLIEQAGPQASMAATEVS</sequence>
<dbReference type="Pfam" id="PF00480">
    <property type="entry name" value="ROK"/>
    <property type="match status" value="1"/>
</dbReference>
<dbReference type="InterPro" id="IPR005471">
    <property type="entry name" value="Tscrpt_reg_IclR_N"/>
</dbReference>
<dbReference type="Proteomes" id="UP001597479">
    <property type="component" value="Unassembled WGS sequence"/>
</dbReference>
<keyword evidence="4" id="KW-1185">Reference proteome</keyword>
<dbReference type="EMBL" id="JBHUOG010000002">
    <property type="protein sequence ID" value="MFD2794986.1"/>
    <property type="molecule type" value="Genomic_DNA"/>
</dbReference>
<dbReference type="InterPro" id="IPR036388">
    <property type="entry name" value="WH-like_DNA-bd_sf"/>
</dbReference>
<dbReference type="PANTHER" id="PTHR18964">
    <property type="entry name" value="ROK (REPRESSOR, ORF, KINASE) FAMILY"/>
    <property type="match status" value="1"/>
</dbReference>
<comment type="caution">
    <text evidence="3">The sequence shown here is derived from an EMBL/GenBank/DDBJ whole genome shotgun (WGS) entry which is preliminary data.</text>
</comment>
<comment type="similarity">
    <text evidence="1">Belongs to the ROK (NagC/XylR) family.</text>
</comment>
<organism evidence="3 4">
    <name type="scientific">Promicromonospora vindobonensis</name>
    <dbReference type="NCBI Taxonomy" id="195748"/>
    <lineage>
        <taxon>Bacteria</taxon>
        <taxon>Bacillati</taxon>
        <taxon>Actinomycetota</taxon>
        <taxon>Actinomycetes</taxon>
        <taxon>Micrococcales</taxon>
        <taxon>Promicromonosporaceae</taxon>
        <taxon>Promicromonospora</taxon>
    </lineage>
</organism>
<dbReference type="PANTHER" id="PTHR18964:SF149">
    <property type="entry name" value="BIFUNCTIONAL UDP-N-ACETYLGLUCOSAMINE 2-EPIMERASE_N-ACETYLMANNOSAMINE KINASE"/>
    <property type="match status" value="1"/>
</dbReference>
<dbReference type="SUPFAM" id="SSF53067">
    <property type="entry name" value="Actin-like ATPase domain"/>
    <property type="match status" value="1"/>
</dbReference>
<dbReference type="InterPro" id="IPR000600">
    <property type="entry name" value="ROK"/>
</dbReference>
<evidence type="ECO:0000313" key="4">
    <source>
        <dbReference type="Proteomes" id="UP001597479"/>
    </source>
</evidence>
<accession>A0ABW5VUM2</accession>
<reference evidence="4" key="1">
    <citation type="journal article" date="2019" name="Int. J. Syst. Evol. Microbiol.">
        <title>The Global Catalogue of Microorganisms (GCM) 10K type strain sequencing project: providing services to taxonomists for standard genome sequencing and annotation.</title>
        <authorList>
            <consortium name="The Broad Institute Genomics Platform"/>
            <consortium name="The Broad Institute Genome Sequencing Center for Infectious Disease"/>
            <person name="Wu L."/>
            <person name="Ma J."/>
        </authorList>
    </citation>
    <scope>NUCLEOTIDE SEQUENCE [LARGE SCALE GENOMIC DNA]</scope>
    <source>
        <strain evidence="4">CCM 7044</strain>
    </source>
</reference>
<feature type="domain" description="HTH iclR-type" evidence="2">
    <location>
        <begin position="23"/>
        <end position="60"/>
    </location>
</feature>
<dbReference type="InterPro" id="IPR043129">
    <property type="entry name" value="ATPase_NBD"/>
</dbReference>
<evidence type="ECO:0000313" key="3">
    <source>
        <dbReference type="EMBL" id="MFD2794986.1"/>
    </source>
</evidence>